<comment type="similarity">
    <text evidence="1">Belongs to the RecR family.</text>
</comment>
<evidence type="ECO:0000313" key="3">
    <source>
        <dbReference type="Proteomes" id="UP000285875"/>
    </source>
</evidence>
<dbReference type="NCBIfam" id="TIGR00615">
    <property type="entry name" value="recR"/>
    <property type="match status" value="1"/>
</dbReference>
<dbReference type="Pfam" id="PF02132">
    <property type="entry name" value="RecR_ZnF"/>
    <property type="match status" value="1"/>
</dbReference>
<keyword evidence="1" id="KW-0479">Metal-binding</keyword>
<evidence type="ECO:0000313" key="2">
    <source>
        <dbReference type="EMBL" id="AZZ40217.1"/>
    </source>
</evidence>
<keyword evidence="1" id="KW-0234">DNA repair</keyword>
<dbReference type="CDD" id="cd01025">
    <property type="entry name" value="TOPRIM_recR"/>
    <property type="match status" value="1"/>
</dbReference>
<organism evidence="2 3">
    <name type="scientific">Acidipropionibacterium jensenii</name>
    <dbReference type="NCBI Taxonomy" id="1749"/>
    <lineage>
        <taxon>Bacteria</taxon>
        <taxon>Bacillati</taxon>
        <taxon>Actinomycetota</taxon>
        <taxon>Actinomycetes</taxon>
        <taxon>Propionibacteriales</taxon>
        <taxon>Propionibacteriaceae</taxon>
        <taxon>Acidipropionibacterium</taxon>
    </lineage>
</organism>
<dbReference type="Pfam" id="PF21176">
    <property type="entry name" value="RecR_HhH"/>
    <property type="match status" value="1"/>
</dbReference>
<feature type="zinc finger region" description="C4-type" evidence="1">
    <location>
        <begin position="56"/>
        <end position="71"/>
    </location>
</feature>
<keyword evidence="1" id="KW-0233">DNA recombination</keyword>
<gene>
    <name evidence="1" type="primary">recR</name>
    <name evidence="2" type="ORF">C0Z10_11150</name>
</gene>
<dbReference type="PROSITE" id="PS50880">
    <property type="entry name" value="TOPRIM"/>
    <property type="match status" value="1"/>
</dbReference>
<protein>
    <recommendedName>
        <fullName evidence="1">Recombination protein RecR</fullName>
    </recommendedName>
</protein>
<sequence>MYDGPLQDLIDALSRLPGIGPKGAQRIAFHILDAPTEEVDALADTLKEVKEKAKFCQVCFNVSADDTCRYCRDPRRDQSVICVVEESKDVIAVERTREFRGLYHVLGGAISPLDGKGPADLHIRELCTRLADSTVTEVILATNPNLEGEATASYLSRLIAPMGVRVSRLASGLPVGGDLEYADEVTLGRAFEGRRYVSSDPAQARTA</sequence>
<dbReference type="EMBL" id="CP025570">
    <property type="protein sequence ID" value="AZZ40217.1"/>
    <property type="molecule type" value="Genomic_DNA"/>
</dbReference>
<dbReference type="AlphaFoldDB" id="A0A3Q9UGE6"/>
<dbReference type="PANTHER" id="PTHR30446:SF0">
    <property type="entry name" value="RECOMBINATION PROTEIN RECR"/>
    <property type="match status" value="1"/>
</dbReference>
<dbReference type="PANTHER" id="PTHR30446">
    <property type="entry name" value="RECOMBINATION PROTEIN RECR"/>
    <property type="match status" value="1"/>
</dbReference>
<dbReference type="Pfam" id="PF21175">
    <property type="entry name" value="RecR_C"/>
    <property type="match status" value="1"/>
</dbReference>
<reference evidence="3" key="1">
    <citation type="submission" date="2017-12" db="EMBL/GenBank/DDBJ databases">
        <title>Whole genome sequencing of Acidipropionibacterium jensenii strains JS279 and JS280.</title>
        <authorList>
            <person name="Deptula P."/>
            <person name="Laine P."/>
            <person name="Smolander O.-P."/>
            <person name="Paulin L."/>
            <person name="Auvinen P."/>
            <person name="Varmanen P."/>
        </authorList>
    </citation>
    <scope>NUCLEOTIDE SEQUENCE [LARGE SCALE GENOMIC DNA]</scope>
    <source>
        <strain evidence="3">JS280</strain>
    </source>
</reference>
<dbReference type="RefSeq" id="WP_097799431.1">
    <property type="nucleotide sequence ID" value="NZ_CP025570.1"/>
</dbReference>
<dbReference type="Gene3D" id="3.40.1360.10">
    <property type="match status" value="1"/>
</dbReference>
<dbReference type="InterPro" id="IPR000093">
    <property type="entry name" value="DNA_Rcmb_RecR"/>
</dbReference>
<keyword evidence="1" id="KW-0862">Zinc</keyword>
<evidence type="ECO:0000256" key="1">
    <source>
        <dbReference type="HAMAP-Rule" id="MF_00017"/>
    </source>
</evidence>
<dbReference type="HAMAP" id="MF_00017">
    <property type="entry name" value="RecR"/>
    <property type="match status" value="1"/>
</dbReference>
<keyword evidence="1" id="KW-0863">Zinc-finger</keyword>
<name>A0A3Q9UGE6_9ACTN</name>
<dbReference type="GO" id="GO:0003677">
    <property type="term" value="F:DNA binding"/>
    <property type="evidence" value="ECO:0007669"/>
    <property type="project" value="UniProtKB-UniRule"/>
</dbReference>
<dbReference type="KEGG" id="aji:C0Z10_11150"/>
<comment type="function">
    <text evidence="1">May play a role in DNA repair. It seems to be involved in an RecBC-independent recombinational process of DNA repair. It may act with RecF and RecO.</text>
</comment>
<dbReference type="SUPFAM" id="SSF111304">
    <property type="entry name" value="Recombination protein RecR"/>
    <property type="match status" value="1"/>
</dbReference>
<accession>A0A3Q9UGE6</accession>
<dbReference type="Gene3D" id="1.10.8.420">
    <property type="entry name" value="RecR Domain 1"/>
    <property type="match status" value="1"/>
</dbReference>
<dbReference type="InterPro" id="IPR015967">
    <property type="entry name" value="Rcmb_RecR_Znf"/>
</dbReference>
<keyword evidence="1" id="KW-0227">DNA damage</keyword>
<dbReference type="InterPro" id="IPR023627">
    <property type="entry name" value="Rcmb_RecR"/>
</dbReference>
<dbReference type="Pfam" id="PF13662">
    <property type="entry name" value="Toprim_4"/>
    <property type="match status" value="1"/>
</dbReference>
<dbReference type="InterPro" id="IPR034137">
    <property type="entry name" value="TOPRIM_RecR"/>
</dbReference>
<dbReference type="InterPro" id="IPR006171">
    <property type="entry name" value="TOPRIM_dom"/>
</dbReference>
<dbReference type="SMART" id="SM00493">
    <property type="entry name" value="TOPRIM"/>
    <property type="match status" value="1"/>
</dbReference>
<dbReference type="GO" id="GO:0006310">
    <property type="term" value="P:DNA recombination"/>
    <property type="evidence" value="ECO:0007669"/>
    <property type="project" value="UniProtKB-UniRule"/>
</dbReference>
<dbReference type="Gene3D" id="6.10.250.240">
    <property type="match status" value="1"/>
</dbReference>
<dbReference type="GO" id="GO:0008270">
    <property type="term" value="F:zinc ion binding"/>
    <property type="evidence" value="ECO:0007669"/>
    <property type="project" value="UniProtKB-KW"/>
</dbReference>
<dbReference type="GO" id="GO:0006281">
    <property type="term" value="P:DNA repair"/>
    <property type="evidence" value="ECO:0007669"/>
    <property type="project" value="UniProtKB-UniRule"/>
</dbReference>
<proteinExistence type="inferred from homology"/>
<dbReference type="Proteomes" id="UP000285875">
    <property type="component" value="Chromosome"/>
</dbReference>